<name>A0AAV1QHG6_SCOSC</name>
<keyword evidence="5" id="KW-0539">Nucleus</keyword>
<evidence type="ECO:0000313" key="10">
    <source>
        <dbReference type="EMBL" id="CAK6982397.1"/>
    </source>
</evidence>
<evidence type="ECO:0000256" key="1">
    <source>
        <dbReference type="ARBA" id="ARBA00004123"/>
    </source>
</evidence>
<dbReference type="InterPro" id="IPR031739">
    <property type="entry name" value="Ncaph2"/>
</dbReference>
<feature type="compositionally biased region" description="Low complexity" evidence="7">
    <location>
        <begin position="172"/>
        <end position="188"/>
    </location>
</feature>
<dbReference type="InterPro" id="IPR031737">
    <property type="entry name" value="CNDH2_C"/>
</dbReference>
<dbReference type="Proteomes" id="UP001314229">
    <property type="component" value="Unassembled WGS sequence"/>
</dbReference>
<proteinExistence type="inferred from homology"/>
<dbReference type="Pfam" id="PF06278">
    <property type="entry name" value="CNDH2_N"/>
    <property type="match status" value="1"/>
</dbReference>
<accession>A0AAV1QHG6</accession>
<keyword evidence="4" id="KW-0226">DNA condensation</keyword>
<comment type="similarity">
    <text evidence="2">Belongs to the CND2 H2 (condensin-2 subunit 2) family.</text>
</comment>
<gene>
    <name evidence="10" type="ORF">FSCOSCO3_A004943</name>
</gene>
<dbReference type="EMBL" id="CAWUFR010001010">
    <property type="protein sequence ID" value="CAK6982397.1"/>
    <property type="molecule type" value="Genomic_DNA"/>
</dbReference>
<comment type="subcellular location">
    <subcellularLocation>
        <location evidence="1">Nucleus</location>
    </subcellularLocation>
</comment>
<evidence type="ECO:0000256" key="5">
    <source>
        <dbReference type="ARBA" id="ARBA00023242"/>
    </source>
</evidence>
<feature type="region of interest" description="Disordered" evidence="7">
    <location>
        <begin position="475"/>
        <end position="507"/>
    </location>
</feature>
<dbReference type="GO" id="GO:0000796">
    <property type="term" value="C:condensin complex"/>
    <property type="evidence" value="ECO:0007669"/>
    <property type="project" value="TreeGrafter"/>
</dbReference>
<evidence type="ECO:0000313" key="11">
    <source>
        <dbReference type="Proteomes" id="UP001314229"/>
    </source>
</evidence>
<dbReference type="GO" id="GO:0003682">
    <property type="term" value="F:chromatin binding"/>
    <property type="evidence" value="ECO:0007669"/>
    <property type="project" value="TreeGrafter"/>
</dbReference>
<dbReference type="AlphaFoldDB" id="A0AAV1QHG6"/>
<feature type="region of interest" description="Disordered" evidence="7">
    <location>
        <begin position="317"/>
        <end position="365"/>
    </location>
</feature>
<dbReference type="PANTHER" id="PTHR14324">
    <property type="entry name" value="CONDENSIN-2 COMPLEX SUBUNIT H2"/>
    <property type="match status" value="1"/>
</dbReference>
<dbReference type="Pfam" id="PF16858">
    <property type="entry name" value="CNDH2_C"/>
    <property type="match status" value="1"/>
</dbReference>
<feature type="domain" description="Condensin-2 complex subunit H2 C-terminal" evidence="9">
    <location>
        <begin position="533"/>
        <end position="661"/>
    </location>
</feature>
<dbReference type="GO" id="GO:0051306">
    <property type="term" value="P:mitotic sister chromatid separation"/>
    <property type="evidence" value="ECO:0007669"/>
    <property type="project" value="TreeGrafter"/>
</dbReference>
<evidence type="ECO:0000256" key="4">
    <source>
        <dbReference type="ARBA" id="ARBA00023067"/>
    </source>
</evidence>
<feature type="domain" description="Condensin II complex subunit H2 N-terminal" evidence="8">
    <location>
        <begin position="82"/>
        <end position="201"/>
    </location>
</feature>
<sequence length="668" mass="74899">MRLLPPQSSSCLGLDLQLLPPSCFLMADYTRRRGSVNTDRFPVDRRGSRGSITQSAAAPCWPDEDLSGNLSGVPAVMESTESRYAHLLQPIRELTKNWEIDVASELNDYLDELDDMTITFDGGKTRLNFAEAALLIQGSTCIYSKKVELLHNLVFQTLEYINDRNKKRNKQAAAEGGDADGAANSNYAADDDDEAGFTPLDIDVSENSQKDDSTAPVSVVPLPPASLIPPDTREKQKLPLINVKGDVVCSLKDFRINLFIAGDRDMIFLTRGSTADRHLLIDEQQQQQRDVSSLIGGEAAGDAGDDAVENFLPLEDNDMDLDQNQDQNQEPEEHVERHQAPGEGRMIRERRQVEEKREEEAPPARNIWELHDPYTVLTGDKPLKSGKCYKVPDGLDDGGKRKRKPAGSLQDFRSWFRGTFDPPEHKLKNGPSFTDLNYVYLTNMKNKLKTRKRIYRRAGVMVSDEELRRTFMQLEEPQQQPGEEPVDGFRHPELLAADDGNSDDEHEALDDFPAELARGPDFISPDVHGEDMSYEDLVKLRVEQLVVNSGGYTQETGLSRRVKDWEAKIRPELANQEERPVFDIHSYSDRIVSSLSDVGQRRSFASIVHGLDNYEACKYLLASLQLANDRTVELDSVEGLEESVDSMGLTLLSTHKATDRFKKLASSS</sequence>
<dbReference type="GO" id="GO:0005634">
    <property type="term" value="C:nucleus"/>
    <property type="evidence" value="ECO:0007669"/>
    <property type="project" value="UniProtKB-SubCell"/>
</dbReference>
<evidence type="ECO:0000259" key="8">
    <source>
        <dbReference type="Pfam" id="PF06278"/>
    </source>
</evidence>
<reference evidence="10 11" key="1">
    <citation type="submission" date="2024-01" db="EMBL/GenBank/DDBJ databases">
        <authorList>
            <person name="Alioto T."/>
            <person name="Alioto T."/>
            <person name="Gomez Garrido J."/>
        </authorList>
    </citation>
    <scope>NUCLEOTIDE SEQUENCE [LARGE SCALE GENOMIC DNA]</scope>
</reference>
<feature type="compositionally biased region" description="Basic and acidic residues" evidence="7">
    <location>
        <begin position="331"/>
        <end position="365"/>
    </location>
</feature>
<evidence type="ECO:0000256" key="7">
    <source>
        <dbReference type="SAM" id="MobiDB-lite"/>
    </source>
</evidence>
<evidence type="ECO:0000256" key="2">
    <source>
        <dbReference type="ARBA" id="ARBA00007844"/>
    </source>
</evidence>
<dbReference type="PANTHER" id="PTHR14324:SF3">
    <property type="entry name" value="CONDENSIN-2 COMPLEX SUBUNIT H2"/>
    <property type="match status" value="1"/>
</dbReference>
<protein>
    <recommendedName>
        <fullName evidence="3">Condensin-2 complex subunit H2</fullName>
    </recommendedName>
    <alternativeName>
        <fullName evidence="6">Non-SMC condensin II complex subunit H2</fullName>
    </alternativeName>
</protein>
<organism evidence="10 11">
    <name type="scientific">Scomber scombrus</name>
    <name type="common">Atlantic mackerel</name>
    <name type="synonym">Scomber vernalis</name>
    <dbReference type="NCBI Taxonomy" id="13677"/>
    <lineage>
        <taxon>Eukaryota</taxon>
        <taxon>Metazoa</taxon>
        <taxon>Chordata</taxon>
        <taxon>Craniata</taxon>
        <taxon>Vertebrata</taxon>
        <taxon>Euteleostomi</taxon>
        <taxon>Actinopterygii</taxon>
        <taxon>Neopterygii</taxon>
        <taxon>Teleostei</taxon>
        <taxon>Neoteleostei</taxon>
        <taxon>Acanthomorphata</taxon>
        <taxon>Pelagiaria</taxon>
        <taxon>Scombriformes</taxon>
        <taxon>Scombridae</taxon>
        <taxon>Scomber</taxon>
    </lineage>
</organism>
<dbReference type="InterPro" id="IPR009378">
    <property type="entry name" value="H2_N"/>
</dbReference>
<evidence type="ECO:0000259" key="9">
    <source>
        <dbReference type="Pfam" id="PF16858"/>
    </source>
</evidence>
<comment type="caution">
    <text evidence="10">The sequence shown here is derived from an EMBL/GenBank/DDBJ whole genome shotgun (WGS) entry which is preliminary data.</text>
</comment>
<feature type="region of interest" description="Disordered" evidence="7">
    <location>
        <begin position="169"/>
        <end position="232"/>
    </location>
</feature>
<dbReference type="GO" id="GO:0010032">
    <property type="term" value="P:meiotic chromosome condensation"/>
    <property type="evidence" value="ECO:0007669"/>
    <property type="project" value="TreeGrafter"/>
</dbReference>
<evidence type="ECO:0000256" key="3">
    <source>
        <dbReference type="ARBA" id="ARBA00016903"/>
    </source>
</evidence>
<evidence type="ECO:0000256" key="6">
    <source>
        <dbReference type="ARBA" id="ARBA00030479"/>
    </source>
</evidence>
<keyword evidence="11" id="KW-1185">Reference proteome</keyword>